<proteinExistence type="predicted"/>
<gene>
    <name evidence="2" type="ORF">A4X13_0g2800</name>
</gene>
<name>A0A177TTG6_9BASI</name>
<dbReference type="AlphaFoldDB" id="A0A177TTG6"/>
<reference evidence="2" key="1">
    <citation type="submission" date="2016-04" db="EMBL/GenBank/DDBJ databases">
        <authorList>
            <person name="Nguyen H.D."/>
            <person name="Samba Siva P."/>
            <person name="Cullis J."/>
            <person name="Levesque C.A."/>
            <person name="Hambleton S."/>
        </authorList>
    </citation>
    <scope>NUCLEOTIDE SEQUENCE</scope>
    <source>
        <strain evidence="2">DAOMC 236416</strain>
    </source>
</reference>
<keyword evidence="3" id="KW-1185">Reference proteome</keyword>
<organism evidence="2 3">
    <name type="scientific">Tilletia indica</name>
    <dbReference type="NCBI Taxonomy" id="43049"/>
    <lineage>
        <taxon>Eukaryota</taxon>
        <taxon>Fungi</taxon>
        <taxon>Dikarya</taxon>
        <taxon>Basidiomycota</taxon>
        <taxon>Ustilaginomycotina</taxon>
        <taxon>Exobasidiomycetes</taxon>
        <taxon>Tilletiales</taxon>
        <taxon>Tilletiaceae</taxon>
        <taxon>Tilletia</taxon>
    </lineage>
</organism>
<protein>
    <submittedName>
        <fullName evidence="2">Uncharacterized protein</fullName>
    </submittedName>
</protein>
<dbReference type="Proteomes" id="UP000077521">
    <property type="component" value="Unassembled WGS sequence"/>
</dbReference>
<feature type="region of interest" description="Disordered" evidence="1">
    <location>
        <begin position="121"/>
        <end position="157"/>
    </location>
</feature>
<sequence>MATPSQTVISSPFFRPEILSAYARDSLQAADYPGAHAASLFEAGSEEEGGEGASTALTPANVQALQDASQALASHLVLVDRESQSTADLQHKLQAATLRSHLAVTLMLLNEHTRALAQLNFASDSLRPPRPPKTKQANEVDGEAQETQSSPAKFSPSPEIDKLRITLWILTEKACLALGKTHEADRVQRWRKSLELRFSMVDELDPTKGDFLK</sequence>
<dbReference type="EMBL" id="LWDF02000141">
    <property type="protein sequence ID" value="KAE8256181.1"/>
    <property type="molecule type" value="Genomic_DNA"/>
</dbReference>
<comment type="caution">
    <text evidence="2">The sequence shown here is derived from an EMBL/GenBank/DDBJ whole genome shotgun (WGS) entry which is preliminary data.</text>
</comment>
<accession>A0A177TTG6</accession>
<evidence type="ECO:0000256" key="1">
    <source>
        <dbReference type="SAM" id="MobiDB-lite"/>
    </source>
</evidence>
<evidence type="ECO:0000313" key="3">
    <source>
        <dbReference type="Proteomes" id="UP000077521"/>
    </source>
</evidence>
<reference evidence="2" key="2">
    <citation type="journal article" date="2019" name="IMA Fungus">
        <title>Genome sequencing and comparison of five Tilletia species to identify candidate genes for the detection of regulated species infecting wheat.</title>
        <authorList>
            <person name="Nguyen H.D.T."/>
            <person name="Sultana T."/>
            <person name="Kesanakurti P."/>
            <person name="Hambleton S."/>
        </authorList>
    </citation>
    <scope>NUCLEOTIDE SEQUENCE</scope>
    <source>
        <strain evidence="2">DAOMC 236416</strain>
    </source>
</reference>
<evidence type="ECO:0000313" key="2">
    <source>
        <dbReference type="EMBL" id="KAE8256181.1"/>
    </source>
</evidence>